<dbReference type="Proteomes" id="UP000429644">
    <property type="component" value="Unassembled WGS sequence"/>
</dbReference>
<keyword evidence="2" id="KW-0812">Transmembrane</keyword>
<dbReference type="InterPro" id="IPR001791">
    <property type="entry name" value="Laminin_G"/>
</dbReference>
<gene>
    <name evidence="10" type="ORF">GB882_05330</name>
</gene>
<accession>A0A7J9UU98</accession>
<organism evidence="10 11">
    <name type="scientific">Georgenia ruanii</name>
    <dbReference type="NCBI Taxonomy" id="348442"/>
    <lineage>
        <taxon>Bacteria</taxon>
        <taxon>Bacillati</taxon>
        <taxon>Actinomycetota</taxon>
        <taxon>Actinomycetes</taxon>
        <taxon>Micrococcales</taxon>
        <taxon>Bogoriellaceae</taxon>
        <taxon>Georgenia</taxon>
    </lineage>
</organism>
<feature type="chain" id="PRO_5039144540" evidence="8">
    <location>
        <begin position="29"/>
        <end position="1401"/>
    </location>
</feature>
<dbReference type="GO" id="GO:0005261">
    <property type="term" value="F:monoatomic cation channel activity"/>
    <property type="evidence" value="ECO:0007669"/>
    <property type="project" value="TreeGrafter"/>
</dbReference>
<dbReference type="InterPro" id="IPR013320">
    <property type="entry name" value="ConA-like_dom_sf"/>
</dbReference>
<dbReference type="InterPro" id="IPR022409">
    <property type="entry name" value="PKD/Chitinase_dom"/>
</dbReference>
<evidence type="ECO:0000256" key="3">
    <source>
        <dbReference type="ARBA" id="ARBA00022729"/>
    </source>
</evidence>
<dbReference type="Gene3D" id="2.60.120.200">
    <property type="match status" value="2"/>
</dbReference>
<evidence type="ECO:0000259" key="9">
    <source>
        <dbReference type="PROSITE" id="PS50093"/>
    </source>
</evidence>
<dbReference type="CDD" id="cd00146">
    <property type="entry name" value="PKD"/>
    <property type="match status" value="2"/>
</dbReference>
<dbReference type="SUPFAM" id="SSF49899">
    <property type="entry name" value="Concanavalin A-like lectins/glucanases"/>
    <property type="match status" value="2"/>
</dbReference>
<reference evidence="10 11" key="1">
    <citation type="submission" date="2019-10" db="EMBL/GenBank/DDBJ databases">
        <title>Georgenia wutianyii sp. nov. and Georgenia yuyongxinii sp. nov. isolated from plateau pika (Ochotona curzoniae) in the Qinghai-Tibet plateau of China.</title>
        <authorList>
            <person name="Tian Z."/>
        </authorList>
    </citation>
    <scope>NUCLEOTIDE SEQUENCE [LARGE SCALE GENOMIC DNA]</scope>
    <source>
        <strain evidence="10 11">JCM 15130</strain>
    </source>
</reference>
<dbReference type="PANTHER" id="PTHR46730">
    <property type="entry name" value="POLYCYSTIN-1"/>
    <property type="match status" value="1"/>
</dbReference>
<dbReference type="Gene3D" id="2.60.40.10">
    <property type="entry name" value="Immunoglobulins"/>
    <property type="match status" value="3"/>
</dbReference>
<evidence type="ECO:0000256" key="8">
    <source>
        <dbReference type="SAM" id="SignalP"/>
    </source>
</evidence>
<dbReference type="InterPro" id="IPR006558">
    <property type="entry name" value="LamG-like"/>
</dbReference>
<dbReference type="RefSeq" id="WP_152230724.1">
    <property type="nucleotide sequence ID" value="NZ_BAAAOT010000003.1"/>
</dbReference>
<protein>
    <submittedName>
        <fullName evidence="10">PKD domain-containing protein</fullName>
    </submittedName>
</protein>
<dbReference type="EMBL" id="WHPD01001168">
    <property type="protein sequence ID" value="MPV88082.1"/>
    <property type="molecule type" value="Genomic_DNA"/>
</dbReference>
<keyword evidence="5" id="KW-1133">Transmembrane helix</keyword>
<comment type="subcellular location">
    <subcellularLocation>
        <location evidence="1">Membrane</location>
        <topology evidence="1">Multi-pass membrane protein</topology>
    </subcellularLocation>
</comment>
<keyword evidence="3 8" id="KW-0732">Signal</keyword>
<dbReference type="Pfam" id="PF18911">
    <property type="entry name" value="PKD_4"/>
    <property type="match status" value="2"/>
</dbReference>
<evidence type="ECO:0000256" key="5">
    <source>
        <dbReference type="ARBA" id="ARBA00022989"/>
    </source>
</evidence>
<feature type="domain" description="PKD" evidence="9">
    <location>
        <begin position="1101"/>
        <end position="1189"/>
    </location>
</feature>
<evidence type="ECO:0000256" key="1">
    <source>
        <dbReference type="ARBA" id="ARBA00004141"/>
    </source>
</evidence>
<evidence type="ECO:0000313" key="11">
    <source>
        <dbReference type="Proteomes" id="UP000429644"/>
    </source>
</evidence>
<evidence type="ECO:0000256" key="4">
    <source>
        <dbReference type="ARBA" id="ARBA00022737"/>
    </source>
</evidence>
<keyword evidence="7" id="KW-1015">Disulfide bond</keyword>
<dbReference type="GO" id="GO:0005886">
    <property type="term" value="C:plasma membrane"/>
    <property type="evidence" value="ECO:0007669"/>
    <property type="project" value="TreeGrafter"/>
</dbReference>
<dbReference type="SUPFAM" id="SSF50998">
    <property type="entry name" value="Quinoprotein alcohol dehydrogenase-like"/>
    <property type="match status" value="1"/>
</dbReference>
<dbReference type="InterPro" id="IPR011047">
    <property type="entry name" value="Quinoprotein_ADH-like_sf"/>
</dbReference>
<dbReference type="SMART" id="SM00560">
    <property type="entry name" value="LamGL"/>
    <property type="match status" value="2"/>
</dbReference>
<sequence>MRRAGLALVAAGGLALAGTVAVVAPASADIAPADPSLPATVTADRLPTVQIDGVVWSQVVVGNTVYAAGSFATARPAGAAPGTNTVPRQNLLAYDIRTGALNASFAPNLNAQALTITKSPDGSRIFVGGDFTQVNGQARNRIAAFDTATGQLVAGFAPSVNGQVRAVAATSSAVYLGGTFSTVGGIGRTRLAAVAPSNGAVLSWAPRADDRQVDAMTMSPSGGKVIVGGRFTTLSGVAAYGMGALDASSGAVLPWPANQVVRDAGKDAGITSLAADGERVYGSGYHFGGGGNLENSFAADGETGQIVWVADCHGDTYSVFPMKGALYTTGHAHYCGNLGTGGFPQTEPEWTEYRSIAFSREATGVNKPDIYGYPDNPGVPSPTLLNWFPDVNHGLYTGQYQGPWHVTGNDEYLVLGGEFRSVNGTPQQGLVRFAFPQNAPKAEGPQLKFEKFLPRAVSLAAGTVRVSMPGNWDRDNATLTYRLYRDSETVPPVYEKAVTARFWETTPQGYLDTGLQPGATHRYRLTATDSTGNVAKSDWVSVTVSTQGQLSSYARKVLEGNPASYWRLGEPNGPDVYDWAGFSDATAGSGVSRGAAGAITGDTNAASHFNGTGTGTAATRTAQDGPNVFTAESWVRTTSTRGGKIIGFGNSATGNSSAYDRHVYMDNAGKIWFGVHPGGVRTVNSTASYNDGRWHHVVATLGANGMQLFVDGKRVAQRSDVTAAQGYSGYWRIGGDNLNGWTSQPASNYLDGDIDEVAVYPTVLSAAAVNDHFVAGGGTSSVPPAPSDKYGAAVYNADPDLYWRLNEQAGPTAQDAGKQGVPGTYNGEYQLQAAGALAGVNDRAVRFTGTGGHIASTAQFTNPSVYSLELWFSTTTTRGGKLIGFGASATGTSSNYDRHVYMQDDGRLVFGVWTGQTNTITTDRGYNDGRWHHMVATQSSGGMRLYVDGALAGTNPQTQAENYTGYWRVGGDTTWGSSSPFLEGLIDEAAVYSSELSANQVSEHYALGTDAPPPNVAPTAAFTSTAANLAASFDAAGSSDPDGTIASYAWDFGDGATGTGVKPSHTYAAAGTYTVRLTVTDNVGATGTVTHAVTVTAPQPGNVAPTAAFTSTAADLAASFDAAGSSDPDGTIASYAWDFGDGATGTGVTASHTYAAAGTYTVRLTVTDNVGATGTVSHAVTVTAPPGEAPLAADAFGRTVARGWGSADTGGPWSASGTGAVLDVADGVGRLTAPAAGRTSGAYLTGVSQTSGLTQVQVSLDKIADGGGSYVSVLGRRVNGQDYRLQARVLSNGTVTAELMRYTTSEVRLGNAVTVPGVRFAPGDVVNIVFEVTGTSPTLLRAKLWEQGMAEPSTWLISATDSTASLQAPGGIGLLMYLSSSATNAPVTARFDNLTVRKGGA</sequence>
<evidence type="ECO:0000256" key="6">
    <source>
        <dbReference type="ARBA" id="ARBA00023136"/>
    </source>
</evidence>
<proteinExistence type="predicted"/>
<evidence type="ECO:0000313" key="10">
    <source>
        <dbReference type="EMBL" id="MPV88082.1"/>
    </source>
</evidence>
<dbReference type="SMART" id="SM00282">
    <property type="entry name" value="LamG"/>
    <property type="match status" value="2"/>
</dbReference>
<dbReference type="SMART" id="SM00089">
    <property type="entry name" value="PKD"/>
    <property type="match status" value="2"/>
</dbReference>
<feature type="signal peptide" evidence="8">
    <location>
        <begin position="1"/>
        <end position="28"/>
    </location>
</feature>
<dbReference type="PANTHER" id="PTHR46730:SF4">
    <property type="entry name" value="POLYCYSTIC KIDNEY DISEASE PROTEIN 1-LIKE 1"/>
    <property type="match status" value="1"/>
</dbReference>
<keyword evidence="11" id="KW-1185">Reference proteome</keyword>
<dbReference type="Pfam" id="PF13385">
    <property type="entry name" value="Laminin_G_3"/>
    <property type="match status" value="2"/>
</dbReference>
<name>A0A7J9UU98_9MICO</name>
<comment type="caution">
    <text evidence="10">The sequence shown here is derived from an EMBL/GenBank/DDBJ whole genome shotgun (WGS) entry which is preliminary data.</text>
</comment>
<dbReference type="InterPro" id="IPR000601">
    <property type="entry name" value="PKD_dom"/>
</dbReference>
<evidence type="ECO:0000256" key="2">
    <source>
        <dbReference type="ARBA" id="ARBA00022692"/>
    </source>
</evidence>
<dbReference type="CDD" id="cd00110">
    <property type="entry name" value="LamG"/>
    <property type="match status" value="2"/>
</dbReference>
<dbReference type="SUPFAM" id="SSF49299">
    <property type="entry name" value="PKD domain"/>
    <property type="match status" value="2"/>
</dbReference>
<dbReference type="Pfam" id="PF17164">
    <property type="entry name" value="DUF5122"/>
    <property type="match status" value="1"/>
</dbReference>
<dbReference type="OrthoDB" id="9802683at2"/>
<dbReference type="InterPro" id="IPR013783">
    <property type="entry name" value="Ig-like_fold"/>
</dbReference>
<feature type="domain" description="PKD" evidence="9">
    <location>
        <begin position="1014"/>
        <end position="1102"/>
    </location>
</feature>
<keyword evidence="4" id="KW-0677">Repeat</keyword>
<dbReference type="GO" id="GO:0005975">
    <property type="term" value="P:carbohydrate metabolic process"/>
    <property type="evidence" value="ECO:0007669"/>
    <property type="project" value="UniProtKB-ARBA"/>
</dbReference>
<keyword evidence="6" id="KW-0472">Membrane</keyword>
<dbReference type="InterPro" id="IPR013431">
    <property type="entry name" value="Delta_60_rpt"/>
</dbReference>
<dbReference type="GO" id="GO:0006816">
    <property type="term" value="P:calcium ion transport"/>
    <property type="evidence" value="ECO:0007669"/>
    <property type="project" value="TreeGrafter"/>
</dbReference>
<dbReference type="InterPro" id="IPR035986">
    <property type="entry name" value="PKD_dom_sf"/>
</dbReference>
<evidence type="ECO:0000256" key="7">
    <source>
        <dbReference type="ARBA" id="ARBA00023157"/>
    </source>
</evidence>
<dbReference type="PROSITE" id="PS50093">
    <property type="entry name" value="PKD"/>
    <property type="match status" value="2"/>
</dbReference>